<organism evidence="4 5">
    <name type="scientific">Pseudomonas oryzihabitans</name>
    <dbReference type="NCBI Taxonomy" id="47885"/>
    <lineage>
        <taxon>Bacteria</taxon>
        <taxon>Pseudomonadati</taxon>
        <taxon>Pseudomonadota</taxon>
        <taxon>Gammaproteobacteria</taxon>
        <taxon>Pseudomonadales</taxon>
        <taxon>Pseudomonadaceae</taxon>
        <taxon>Pseudomonas</taxon>
    </lineage>
</organism>
<evidence type="ECO:0000259" key="3">
    <source>
        <dbReference type="Pfam" id="PF01494"/>
    </source>
</evidence>
<dbReference type="AlphaFoldDB" id="A0AAJ2BK56"/>
<dbReference type="Proteomes" id="UP001268036">
    <property type="component" value="Unassembled WGS sequence"/>
</dbReference>
<dbReference type="SUPFAM" id="SSF51905">
    <property type="entry name" value="FAD/NAD(P)-binding domain"/>
    <property type="match status" value="1"/>
</dbReference>
<name>A0AAJ2BK56_9PSED</name>
<evidence type="ECO:0000313" key="5">
    <source>
        <dbReference type="Proteomes" id="UP001268036"/>
    </source>
</evidence>
<comment type="caution">
    <text evidence="4">The sequence shown here is derived from an EMBL/GenBank/DDBJ whole genome shotgun (WGS) entry which is preliminary data.</text>
</comment>
<dbReference type="Gene3D" id="3.50.50.60">
    <property type="entry name" value="FAD/NAD(P)-binding domain"/>
    <property type="match status" value="1"/>
</dbReference>
<accession>A0AAJ2BK56</accession>
<dbReference type="InterPro" id="IPR002938">
    <property type="entry name" value="FAD-bd"/>
</dbReference>
<dbReference type="GO" id="GO:0004497">
    <property type="term" value="F:monooxygenase activity"/>
    <property type="evidence" value="ECO:0007669"/>
    <property type="project" value="UniProtKB-KW"/>
</dbReference>
<keyword evidence="2" id="KW-0503">Monooxygenase</keyword>
<reference evidence="4" key="1">
    <citation type="submission" date="2023-08" db="EMBL/GenBank/DDBJ databases">
        <title>Functional and genomic diversity of the sorghum phyllosphere microbiome.</title>
        <authorList>
            <person name="Shade A."/>
        </authorList>
    </citation>
    <scope>NUCLEOTIDE SEQUENCE</scope>
    <source>
        <strain evidence="4">SORGH_AS_0201</strain>
    </source>
</reference>
<dbReference type="PRINTS" id="PR00420">
    <property type="entry name" value="RNGMNOXGNASE"/>
</dbReference>
<evidence type="ECO:0000256" key="2">
    <source>
        <dbReference type="ARBA" id="ARBA00023033"/>
    </source>
</evidence>
<dbReference type="InterPro" id="IPR036188">
    <property type="entry name" value="FAD/NAD-bd_sf"/>
</dbReference>
<evidence type="ECO:0000313" key="4">
    <source>
        <dbReference type="EMBL" id="MDR6234077.1"/>
    </source>
</evidence>
<sequence>MNASRILVIGGGFAGMAAALELDKFGAQVELLEQDPNWRTDGAGISLHGATLRVFQRLGIYEAFAREGGLSNGFDILEPTSDRVLVTLPTPVVGDTGYGSAGIMRPRLAELLREHVRRAGIPVRLGYGFTGLEQQPAGVRVRFGDGSSAEYDLVVGADGIHSSVRAQAFADAPAPAYVGQGVWRALVDWPQALERPGMWSDGELKVGINRVSATQGYVFLTEARGTTEHLDPQTFLAYFRALLRRFPSPTLQLIAAGLNAQSQILYRPLYQLLLPRPWNRGRVVLIGDAVHSTTPHLAAGACAALEDAVVLADELARTPDITAALAAFEARRWERCRMIVTNSARLCEIERTRGDRQEHAELMRHSMLALAEPV</sequence>
<evidence type="ECO:0000256" key="1">
    <source>
        <dbReference type="ARBA" id="ARBA00023002"/>
    </source>
</evidence>
<dbReference type="Pfam" id="PF01494">
    <property type="entry name" value="FAD_binding_3"/>
    <property type="match status" value="1"/>
</dbReference>
<proteinExistence type="predicted"/>
<protein>
    <submittedName>
        <fullName evidence="4">2-polyprenyl-6-methoxyphenol hydroxylase-like FAD-dependent oxidoreductase</fullName>
    </submittedName>
</protein>
<dbReference type="InterPro" id="IPR050493">
    <property type="entry name" value="FAD-dep_Monooxygenase_BioMet"/>
</dbReference>
<dbReference type="PANTHER" id="PTHR13789:SF309">
    <property type="entry name" value="PUTATIVE (AFU_ORTHOLOGUE AFUA_6G14510)-RELATED"/>
    <property type="match status" value="1"/>
</dbReference>
<dbReference type="EMBL" id="JAVJAF010000001">
    <property type="protein sequence ID" value="MDR6234077.1"/>
    <property type="molecule type" value="Genomic_DNA"/>
</dbReference>
<feature type="domain" description="FAD-binding" evidence="3">
    <location>
        <begin position="6"/>
        <end position="320"/>
    </location>
</feature>
<dbReference type="PANTHER" id="PTHR13789">
    <property type="entry name" value="MONOOXYGENASE"/>
    <property type="match status" value="1"/>
</dbReference>
<keyword evidence="1" id="KW-0560">Oxidoreductase</keyword>
<dbReference type="GO" id="GO:0071949">
    <property type="term" value="F:FAD binding"/>
    <property type="evidence" value="ECO:0007669"/>
    <property type="project" value="InterPro"/>
</dbReference>
<dbReference type="RefSeq" id="WP_309757503.1">
    <property type="nucleotide sequence ID" value="NZ_JAVJAF010000001.1"/>
</dbReference>
<gene>
    <name evidence="4" type="ORF">QE440_001818</name>
</gene>
<dbReference type="NCBIfam" id="NF005313">
    <property type="entry name" value="PRK06847.1"/>
    <property type="match status" value="1"/>
</dbReference>